<keyword evidence="4 12" id="KW-1003">Cell membrane</keyword>
<dbReference type="GO" id="GO:0015293">
    <property type="term" value="F:symporter activity"/>
    <property type="evidence" value="ECO:0007669"/>
    <property type="project" value="UniProtKB-UniRule"/>
</dbReference>
<evidence type="ECO:0000256" key="9">
    <source>
        <dbReference type="ARBA" id="ARBA00022989"/>
    </source>
</evidence>
<organism evidence="15 16">
    <name type="scientific">Solirubrobacter pauli</name>
    <dbReference type="NCBI Taxonomy" id="166793"/>
    <lineage>
        <taxon>Bacteria</taxon>
        <taxon>Bacillati</taxon>
        <taxon>Actinomycetota</taxon>
        <taxon>Thermoleophilia</taxon>
        <taxon>Solirubrobacterales</taxon>
        <taxon>Solirubrobacteraceae</taxon>
        <taxon>Solirubrobacter</taxon>
    </lineage>
</organism>
<evidence type="ECO:0000256" key="11">
    <source>
        <dbReference type="ARBA" id="ARBA00023136"/>
    </source>
</evidence>
<reference evidence="15 16" key="1">
    <citation type="submission" date="2018-10" db="EMBL/GenBank/DDBJ databases">
        <title>Genomic Encyclopedia of Archaeal and Bacterial Type Strains, Phase II (KMG-II): from individual species to whole genera.</title>
        <authorList>
            <person name="Goeker M."/>
        </authorList>
    </citation>
    <scope>NUCLEOTIDE SEQUENCE [LARGE SCALE GENOMIC DNA]</scope>
    <source>
        <strain evidence="15 16">DSM 14954</strain>
    </source>
</reference>
<dbReference type="GO" id="GO:0015079">
    <property type="term" value="F:potassium ion transmembrane transporter activity"/>
    <property type="evidence" value="ECO:0007669"/>
    <property type="project" value="UniProtKB-UniRule"/>
</dbReference>
<keyword evidence="9 12" id="KW-1133">Transmembrane helix</keyword>
<keyword evidence="5 12" id="KW-0633">Potassium transport</keyword>
<keyword evidence="11 12" id="KW-0472">Membrane</keyword>
<gene>
    <name evidence="12" type="primary">kup</name>
    <name evidence="15" type="ORF">C8N24_3891</name>
</gene>
<evidence type="ECO:0000313" key="15">
    <source>
        <dbReference type="EMBL" id="RKQ94015.1"/>
    </source>
</evidence>
<evidence type="ECO:0000256" key="7">
    <source>
        <dbReference type="ARBA" id="ARBA00022847"/>
    </source>
</evidence>
<dbReference type="OrthoDB" id="9805577at2"/>
<feature type="transmembrane region" description="Helical" evidence="12">
    <location>
        <begin position="99"/>
        <end position="121"/>
    </location>
</feature>
<proteinExistence type="inferred from homology"/>
<dbReference type="PANTHER" id="PTHR30540:SF79">
    <property type="entry name" value="LOW AFFINITY POTASSIUM TRANSPORT SYSTEM PROTEIN KUP"/>
    <property type="match status" value="1"/>
</dbReference>
<feature type="transmembrane region" description="Helical" evidence="12">
    <location>
        <begin position="167"/>
        <end position="188"/>
    </location>
</feature>
<feature type="domain" description="K+ potassium transporter C-terminal" evidence="14">
    <location>
        <begin position="475"/>
        <end position="628"/>
    </location>
</feature>
<evidence type="ECO:0000256" key="6">
    <source>
        <dbReference type="ARBA" id="ARBA00022692"/>
    </source>
</evidence>
<evidence type="ECO:0000256" key="10">
    <source>
        <dbReference type="ARBA" id="ARBA00023065"/>
    </source>
</evidence>
<evidence type="ECO:0000256" key="1">
    <source>
        <dbReference type="ARBA" id="ARBA00004141"/>
    </source>
</evidence>
<feature type="transmembrane region" description="Helical" evidence="12">
    <location>
        <begin position="286"/>
        <end position="310"/>
    </location>
</feature>
<comment type="function">
    <text evidence="12">Transport of potassium into the cell. Likely operates as a K(+):H(+) symporter.</text>
</comment>
<dbReference type="InterPro" id="IPR023051">
    <property type="entry name" value="Kup"/>
</dbReference>
<comment type="subcellular location">
    <subcellularLocation>
        <location evidence="12">Cell membrane</location>
        <topology evidence="12">Multi-pass membrane protein</topology>
    </subcellularLocation>
    <subcellularLocation>
        <location evidence="1">Membrane</location>
        <topology evidence="1">Multi-pass membrane protein</topology>
    </subcellularLocation>
</comment>
<keyword evidence="16" id="KW-1185">Reference proteome</keyword>
<dbReference type="HAMAP" id="MF_01522">
    <property type="entry name" value="Kup"/>
    <property type="match status" value="1"/>
</dbReference>
<evidence type="ECO:0000256" key="8">
    <source>
        <dbReference type="ARBA" id="ARBA00022958"/>
    </source>
</evidence>
<dbReference type="EMBL" id="RBIL01000001">
    <property type="protein sequence ID" value="RKQ94015.1"/>
    <property type="molecule type" value="Genomic_DNA"/>
</dbReference>
<feature type="transmembrane region" description="Helical" evidence="12">
    <location>
        <begin position="363"/>
        <end position="385"/>
    </location>
</feature>
<dbReference type="InterPro" id="IPR003855">
    <property type="entry name" value="K+_transporter"/>
</dbReference>
<dbReference type="Pfam" id="PF22776">
    <property type="entry name" value="K_trans_C"/>
    <property type="match status" value="1"/>
</dbReference>
<dbReference type="Pfam" id="PF02705">
    <property type="entry name" value="K_trans"/>
    <property type="match status" value="1"/>
</dbReference>
<comment type="catalytic activity">
    <reaction evidence="12">
        <text>K(+)(in) + H(+)(in) = K(+)(out) + H(+)(out)</text>
        <dbReference type="Rhea" id="RHEA:28490"/>
        <dbReference type="ChEBI" id="CHEBI:15378"/>
        <dbReference type="ChEBI" id="CHEBI:29103"/>
    </reaction>
</comment>
<evidence type="ECO:0000313" key="16">
    <source>
        <dbReference type="Proteomes" id="UP000278962"/>
    </source>
</evidence>
<keyword evidence="7 12" id="KW-0769">Symport</keyword>
<evidence type="ECO:0000256" key="5">
    <source>
        <dbReference type="ARBA" id="ARBA00022538"/>
    </source>
</evidence>
<comment type="caution">
    <text evidence="15">The sequence shown here is derived from an EMBL/GenBank/DDBJ whole genome shotgun (WGS) entry which is preliminary data.</text>
</comment>
<feature type="transmembrane region" description="Helical" evidence="12">
    <location>
        <begin position="418"/>
        <end position="439"/>
    </location>
</feature>
<dbReference type="InterPro" id="IPR053951">
    <property type="entry name" value="K_trans_N"/>
</dbReference>
<feature type="transmembrane region" description="Helical" evidence="12">
    <location>
        <begin position="213"/>
        <end position="233"/>
    </location>
</feature>
<dbReference type="Proteomes" id="UP000278962">
    <property type="component" value="Unassembled WGS sequence"/>
</dbReference>
<comment type="similarity">
    <text evidence="2 12">Belongs to the HAK/KUP transporter (TC 2.A.72) family.</text>
</comment>
<dbReference type="GO" id="GO:0005886">
    <property type="term" value="C:plasma membrane"/>
    <property type="evidence" value="ECO:0007669"/>
    <property type="project" value="UniProtKB-SubCell"/>
</dbReference>
<accession>A0A660LI98</accession>
<evidence type="ECO:0000256" key="2">
    <source>
        <dbReference type="ARBA" id="ARBA00007019"/>
    </source>
</evidence>
<keyword evidence="3 12" id="KW-0813">Transport</keyword>
<keyword evidence="8 12" id="KW-0630">Potassium</keyword>
<feature type="transmembrane region" description="Helical" evidence="12">
    <location>
        <begin position="336"/>
        <end position="357"/>
    </location>
</feature>
<evidence type="ECO:0000256" key="3">
    <source>
        <dbReference type="ARBA" id="ARBA00022448"/>
    </source>
</evidence>
<feature type="transmembrane region" description="Helical" evidence="12">
    <location>
        <begin position="46"/>
        <end position="66"/>
    </location>
</feature>
<dbReference type="AlphaFoldDB" id="A0A660LI98"/>
<evidence type="ECO:0000256" key="4">
    <source>
        <dbReference type="ARBA" id="ARBA00022475"/>
    </source>
</evidence>
<feature type="transmembrane region" description="Helical" evidence="12">
    <location>
        <begin position="392"/>
        <end position="412"/>
    </location>
</feature>
<feature type="transmembrane region" description="Helical" evidence="12">
    <location>
        <begin position="141"/>
        <end position="160"/>
    </location>
</feature>
<name>A0A660LI98_9ACTN</name>
<evidence type="ECO:0000259" key="13">
    <source>
        <dbReference type="Pfam" id="PF02705"/>
    </source>
</evidence>
<sequence>MKRASTAGLVLGAIGVVFGDIGTSPLYTLRTVFAPEHGLEAGREQVYGVVSLIFWAITVIVSVKYVTFIMRADNDGEGGIMALIALVQRSNLRSRGAQLTLVLLGVFGASLFYGDGMITPAISVLSAVEGLEVVSQDLERFVIPITLVVLGALFAAQRFGTGRVGGLFGPVMVLWFIVLAVSGFGRMLEHPEILQALSPHHGVEFLFDHGHEAFVALGGVVLAVTGAEALYADMGHFGARAIRKAWFALVFPALILNYLGQGALIVGDPQTSGSPFFLLFPEWARIPMVILSTVAAIIASQAVISGAFSVTRQAIRLGFLPRLVVRHTSQREVGQVYVPAVNWIIFAAVVALVLGFQSSERLASAYGIAVTGTLAIDTLLFFFVVRALWGRPLGLVIAGATAFLVVDLTFFAANLTKILHGGWFPLAIALAVFGVLTTWQRGREIVSHRRIEEEGPLRAFVEEVRELDPPVARAPGTAVFLNANPETTPLALRANVEHNHVLHECVIIVSLATERVPYVQEDTRLTIDDLGYRDDGITHITGRFGFQEALNVPELLRLAARQGLEGDPDLEHPSYFVSRISIIPTKRPGMASWRKKLFLAISRNTANPVEIFHLPDDRTVVMGSHIEL</sequence>
<dbReference type="InterPro" id="IPR053952">
    <property type="entry name" value="K_trans_C"/>
</dbReference>
<feature type="transmembrane region" description="Helical" evidence="12">
    <location>
        <begin position="245"/>
        <end position="266"/>
    </location>
</feature>
<evidence type="ECO:0000256" key="12">
    <source>
        <dbReference type="HAMAP-Rule" id="MF_01522"/>
    </source>
</evidence>
<protein>
    <recommendedName>
        <fullName evidence="12">Probable potassium transport system protein Kup</fullName>
    </recommendedName>
</protein>
<feature type="domain" description="K+ potassium transporter integral membrane" evidence="13">
    <location>
        <begin position="10"/>
        <end position="462"/>
    </location>
</feature>
<dbReference type="PANTHER" id="PTHR30540">
    <property type="entry name" value="OSMOTIC STRESS POTASSIUM TRANSPORTER"/>
    <property type="match status" value="1"/>
</dbReference>
<evidence type="ECO:0000259" key="14">
    <source>
        <dbReference type="Pfam" id="PF22776"/>
    </source>
</evidence>
<dbReference type="RefSeq" id="WP_121252653.1">
    <property type="nucleotide sequence ID" value="NZ_RBIL01000001.1"/>
</dbReference>
<keyword evidence="6 12" id="KW-0812">Transmembrane</keyword>
<keyword evidence="10 12" id="KW-0406">Ion transport</keyword>